<accession>V4MDC4</accession>
<evidence type="ECO:0000313" key="4">
    <source>
        <dbReference type="EMBL" id="ESQ29226.1"/>
    </source>
</evidence>
<dbReference type="InterPro" id="IPR038538">
    <property type="entry name" value="MTERF_sf"/>
</dbReference>
<gene>
    <name evidence="4" type="ORF">EUTSA_v10023445mg</name>
</gene>
<evidence type="ECO:0000256" key="3">
    <source>
        <dbReference type="ARBA" id="ARBA00022946"/>
    </source>
</evidence>
<keyword evidence="3" id="KW-0809">Transit peptide</keyword>
<sequence>MYSSILYGRRSLVLQKWPNLRGSVKNVFSAFPSSFFSASAADLSAPQDGRKGSNFTVSYLVESLGFTTKLAESISRKVWSEGKGNPDSVLSLLRSHGFTGPQISSIVSAFPGLLILDAEKCIGPKLQFLQSRGASSSELTEIFSKVPKILGIKKDKAFSVYYDFIKEVIEADKSSKYVKLCHSSPEGSQQENKLRNVLALRELGVPQKLLFSMLISNFGSVTGKERFEESVKKVVDMGIDPTTLKFVDALHAVYQMSDKTIEEKVNVYKSFGFDVEDVWAMFKKWPKFLIYSEQKIVDSIETLLGLGFTRDESAMMCKRFPQLLGLSAESVEKKTEFLVKKMNWPLKALVLFPPVFGYSMEKRIVPRCNVIKALLSKGLLGSELPSMPCVLACTDHAFLNKYVMKHNENELIIRLANIYEFKAPLSKSVPRCNVIIKALLSNRCVVKHDDQLVLELMAIFIEHRVS</sequence>
<dbReference type="eggNOG" id="KOG1267">
    <property type="taxonomic scope" value="Eukaryota"/>
</dbReference>
<dbReference type="Pfam" id="PF02536">
    <property type="entry name" value="mTERF"/>
    <property type="match status" value="1"/>
</dbReference>
<dbReference type="KEGG" id="eus:EUTSA_v10023445mg"/>
<evidence type="ECO:0008006" key="6">
    <source>
        <dbReference type="Google" id="ProtNLM"/>
    </source>
</evidence>
<evidence type="ECO:0000256" key="2">
    <source>
        <dbReference type="ARBA" id="ARBA00022472"/>
    </source>
</evidence>
<dbReference type="Gene3D" id="1.25.70.10">
    <property type="entry name" value="Transcription termination factor 3, mitochondrial"/>
    <property type="match status" value="1"/>
</dbReference>
<keyword evidence="2" id="KW-0804">Transcription</keyword>
<dbReference type="AlphaFoldDB" id="V4MDC4"/>
<evidence type="ECO:0000313" key="5">
    <source>
        <dbReference type="Proteomes" id="UP000030689"/>
    </source>
</evidence>
<keyword evidence="2" id="KW-0805">Transcription regulation</keyword>
<dbReference type="GO" id="GO:0003676">
    <property type="term" value="F:nucleic acid binding"/>
    <property type="evidence" value="ECO:0007669"/>
    <property type="project" value="InterPro"/>
</dbReference>
<dbReference type="OMA" id="DDKCHPD"/>
<dbReference type="GO" id="GO:0005737">
    <property type="term" value="C:cytoplasm"/>
    <property type="evidence" value="ECO:0007669"/>
    <property type="project" value="UniProtKB-ARBA"/>
</dbReference>
<dbReference type="PANTHER" id="PTHR13068:SF155">
    <property type="entry name" value="MITOCHONDRIAL TRANSCRIPTION TERMINATION FACTOR FAMILY PROTEIN"/>
    <property type="match status" value="1"/>
</dbReference>
<dbReference type="Gramene" id="ESQ29226">
    <property type="protein sequence ID" value="ESQ29226"/>
    <property type="gene ID" value="EUTSA_v10023445mg"/>
</dbReference>
<protein>
    <recommendedName>
        <fullName evidence="6">Mitochondrial transcription termination factor family protein</fullName>
    </recommendedName>
</protein>
<keyword evidence="5" id="KW-1185">Reference proteome</keyword>
<comment type="similarity">
    <text evidence="1">Belongs to the mTERF family.</text>
</comment>
<dbReference type="GO" id="GO:0006353">
    <property type="term" value="P:DNA-templated transcription termination"/>
    <property type="evidence" value="ECO:0007669"/>
    <property type="project" value="UniProtKB-KW"/>
</dbReference>
<dbReference type="PANTHER" id="PTHR13068">
    <property type="entry name" value="CGI-12 PROTEIN-RELATED"/>
    <property type="match status" value="1"/>
</dbReference>
<dbReference type="InterPro" id="IPR003690">
    <property type="entry name" value="MTERF"/>
</dbReference>
<organism evidence="4 5">
    <name type="scientific">Eutrema salsugineum</name>
    <name type="common">Saltwater cress</name>
    <name type="synonym">Sisymbrium salsugineum</name>
    <dbReference type="NCBI Taxonomy" id="72664"/>
    <lineage>
        <taxon>Eukaryota</taxon>
        <taxon>Viridiplantae</taxon>
        <taxon>Streptophyta</taxon>
        <taxon>Embryophyta</taxon>
        <taxon>Tracheophyta</taxon>
        <taxon>Spermatophyta</taxon>
        <taxon>Magnoliopsida</taxon>
        <taxon>eudicotyledons</taxon>
        <taxon>Gunneridae</taxon>
        <taxon>Pentapetalae</taxon>
        <taxon>rosids</taxon>
        <taxon>malvids</taxon>
        <taxon>Brassicales</taxon>
        <taxon>Brassicaceae</taxon>
        <taxon>Eutremeae</taxon>
        <taxon>Eutrema</taxon>
    </lineage>
</organism>
<dbReference type="SMART" id="SM00733">
    <property type="entry name" value="Mterf"/>
    <property type="match status" value="6"/>
</dbReference>
<keyword evidence="2" id="KW-0806">Transcription termination</keyword>
<name>V4MDC4_EUTSA</name>
<dbReference type="Proteomes" id="UP000030689">
    <property type="component" value="Unassembled WGS sequence"/>
</dbReference>
<evidence type="ECO:0000256" key="1">
    <source>
        <dbReference type="ARBA" id="ARBA00007692"/>
    </source>
</evidence>
<reference evidence="4 5" key="1">
    <citation type="journal article" date="2013" name="Front. Plant Sci.">
        <title>The Reference Genome of the Halophytic Plant Eutrema salsugineum.</title>
        <authorList>
            <person name="Yang R."/>
            <person name="Jarvis D.E."/>
            <person name="Chen H."/>
            <person name="Beilstein M.A."/>
            <person name="Grimwood J."/>
            <person name="Jenkins J."/>
            <person name="Shu S."/>
            <person name="Prochnik S."/>
            <person name="Xin M."/>
            <person name="Ma C."/>
            <person name="Schmutz J."/>
            <person name="Wing R.A."/>
            <person name="Mitchell-Olds T."/>
            <person name="Schumaker K.S."/>
            <person name="Wang X."/>
        </authorList>
    </citation>
    <scope>NUCLEOTIDE SEQUENCE [LARGE SCALE GENOMIC DNA]</scope>
</reference>
<dbReference type="EMBL" id="KI517881">
    <property type="protein sequence ID" value="ESQ29226.1"/>
    <property type="molecule type" value="Genomic_DNA"/>
</dbReference>
<proteinExistence type="inferred from homology"/>